<keyword evidence="2" id="KW-1185">Reference proteome</keyword>
<gene>
    <name evidence="1" type="ORF">LSH36_3168g00002</name>
</gene>
<protein>
    <submittedName>
        <fullName evidence="1">Uncharacterized protein</fullName>
    </submittedName>
</protein>
<evidence type="ECO:0000313" key="2">
    <source>
        <dbReference type="Proteomes" id="UP001208570"/>
    </source>
</evidence>
<dbReference type="AlphaFoldDB" id="A0AAD9IQ86"/>
<organism evidence="1 2">
    <name type="scientific">Paralvinella palmiformis</name>
    <dbReference type="NCBI Taxonomy" id="53620"/>
    <lineage>
        <taxon>Eukaryota</taxon>
        <taxon>Metazoa</taxon>
        <taxon>Spiralia</taxon>
        <taxon>Lophotrochozoa</taxon>
        <taxon>Annelida</taxon>
        <taxon>Polychaeta</taxon>
        <taxon>Sedentaria</taxon>
        <taxon>Canalipalpata</taxon>
        <taxon>Terebellida</taxon>
        <taxon>Terebelliformia</taxon>
        <taxon>Alvinellidae</taxon>
        <taxon>Paralvinella</taxon>
    </lineage>
</organism>
<sequence>MIAPSWSNIFLPADTTADISGTENQLQAQKIKSKKFDGCGSYFTPTAVVVVTWADVIAYCEQWCHWNSWDNYYCYYYYRTFADKSFANVTSKALNNDTSLPTVDQGEKP</sequence>
<evidence type="ECO:0000313" key="1">
    <source>
        <dbReference type="EMBL" id="KAK2138373.1"/>
    </source>
</evidence>
<proteinExistence type="predicted"/>
<name>A0AAD9IQ86_9ANNE</name>
<accession>A0AAD9IQ86</accession>
<comment type="caution">
    <text evidence="1">The sequence shown here is derived from an EMBL/GenBank/DDBJ whole genome shotgun (WGS) entry which is preliminary data.</text>
</comment>
<reference evidence="1" key="1">
    <citation type="journal article" date="2023" name="Mol. Biol. Evol.">
        <title>Third-Generation Sequencing Reveals the Adaptive Role of the Epigenome in Three Deep-Sea Polychaetes.</title>
        <authorList>
            <person name="Perez M."/>
            <person name="Aroh O."/>
            <person name="Sun Y."/>
            <person name="Lan Y."/>
            <person name="Juniper S.K."/>
            <person name="Young C.R."/>
            <person name="Angers B."/>
            <person name="Qian P.Y."/>
        </authorList>
    </citation>
    <scope>NUCLEOTIDE SEQUENCE</scope>
    <source>
        <strain evidence="1">P08H-3</strain>
    </source>
</reference>
<dbReference type="Proteomes" id="UP001208570">
    <property type="component" value="Unassembled WGS sequence"/>
</dbReference>
<dbReference type="EMBL" id="JAODUP010003165">
    <property type="protein sequence ID" value="KAK2138373.1"/>
    <property type="molecule type" value="Genomic_DNA"/>
</dbReference>